<dbReference type="SUPFAM" id="SSF54277">
    <property type="entry name" value="CAD &amp; PB1 domains"/>
    <property type="match status" value="1"/>
</dbReference>
<dbReference type="CDD" id="cd06410">
    <property type="entry name" value="PB1_UP2"/>
    <property type="match status" value="1"/>
</dbReference>
<evidence type="ECO:0000313" key="3">
    <source>
        <dbReference type="EMBL" id="KAF5733171.1"/>
    </source>
</evidence>
<feature type="compositionally biased region" description="Polar residues" evidence="1">
    <location>
        <begin position="191"/>
        <end position="205"/>
    </location>
</feature>
<evidence type="ECO:0000259" key="2">
    <source>
        <dbReference type="SMART" id="SM00666"/>
    </source>
</evidence>
<evidence type="ECO:0000313" key="4">
    <source>
        <dbReference type="Proteomes" id="UP000593562"/>
    </source>
</evidence>
<dbReference type="OrthoDB" id="1882326at2759"/>
<feature type="region of interest" description="Disordered" evidence="1">
    <location>
        <begin position="176"/>
        <end position="205"/>
    </location>
</feature>
<dbReference type="PANTHER" id="PTHR31066">
    <property type="entry name" value="OS05G0427100 PROTEIN-RELATED"/>
    <property type="match status" value="1"/>
</dbReference>
<feature type="region of interest" description="Disordered" evidence="1">
    <location>
        <begin position="1"/>
        <end position="20"/>
    </location>
</feature>
<reference evidence="3 4" key="1">
    <citation type="journal article" date="2020" name="Nat. Commun.">
        <title>Genome of Tripterygium wilfordii and identification of cytochrome P450 involved in triptolide biosynthesis.</title>
        <authorList>
            <person name="Tu L."/>
            <person name="Su P."/>
            <person name="Zhang Z."/>
            <person name="Gao L."/>
            <person name="Wang J."/>
            <person name="Hu T."/>
            <person name="Zhou J."/>
            <person name="Zhang Y."/>
            <person name="Zhao Y."/>
            <person name="Liu Y."/>
            <person name="Song Y."/>
            <person name="Tong Y."/>
            <person name="Lu Y."/>
            <person name="Yang J."/>
            <person name="Xu C."/>
            <person name="Jia M."/>
            <person name="Peters R.J."/>
            <person name="Huang L."/>
            <person name="Gao W."/>
        </authorList>
    </citation>
    <scope>NUCLEOTIDE SEQUENCE [LARGE SCALE GENOMIC DNA]</scope>
    <source>
        <strain evidence="4">cv. XIE 37</strain>
        <tissue evidence="3">Leaf</tissue>
    </source>
</reference>
<dbReference type="Pfam" id="PF00564">
    <property type="entry name" value="PB1"/>
    <property type="match status" value="1"/>
</dbReference>
<sequence length="352" mass="39331">MGSISGEDSSGPPSAASSPKSRVKFLCSFGGKIMPRPADGHLKYVGGETRVVAVPRNINFSELMKKINALFDGDLVLKYQVMPEDLDALVSVRSNEDLKHMLDEYERQEREGIPKFRTFLFPSNPVVTENIHVSTMDHPAVIEQRYIDAINGIARSISNLKLPHINANRPSFSISAASSPNSNSPDGNVIDSITPSEPASINGYHNNNRFHIHKVHSSPSLCSLNNFQQQSSSNTISNQHYHHHHQHHHHQNLQQQYPHLYQSFRPPQDSHRVGRGNERLVTALSLGRQDLSNSRGGIGHGISQYHKTSSRTNISCGKCNRCGYYDEYCSIYGCRTNRGDSLPQSPRGNNWE</sequence>
<organism evidence="3 4">
    <name type="scientific">Tripterygium wilfordii</name>
    <name type="common">Thunder God vine</name>
    <dbReference type="NCBI Taxonomy" id="458696"/>
    <lineage>
        <taxon>Eukaryota</taxon>
        <taxon>Viridiplantae</taxon>
        <taxon>Streptophyta</taxon>
        <taxon>Embryophyta</taxon>
        <taxon>Tracheophyta</taxon>
        <taxon>Spermatophyta</taxon>
        <taxon>Magnoliopsida</taxon>
        <taxon>eudicotyledons</taxon>
        <taxon>Gunneridae</taxon>
        <taxon>Pentapetalae</taxon>
        <taxon>rosids</taxon>
        <taxon>fabids</taxon>
        <taxon>Celastrales</taxon>
        <taxon>Celastraceae</taxon>
        <taxon>Tripterygium</taxon>
    </lineage>
</organism>
<dbReference type="SMART" id="SM00666">
    <property type="entry name" value="PB1"/>
    <property type="match status" value="1"/>
</dbReference>
<accession>A0A7J7CGK9</accession>
<dbReference type="EMBL" id="JAAARO010000017">
    <property type="protein sequence ID" value="KAF5733171.1"/>
    <property type="molecule type" value="Genomic_DNA"/>
</dbReference>
<evidence type="ECO:0000256" key="1">
    <source>
        <dbReference type="SAM" id="MobiDB-lite"/>
    </source>
</evidence>
<feature type="compositionally biased region" description="Low complexity" evidence="1">
    <location>
        <begin position="176"/>
        <end position="185"/>
    </location>
</feature>
<dbReference type="PANTHER" id="PTHR31066:SF47">
    <property type="entry name" value="PB1 DOMAIN-CONTAINING PROTEIN"/>
    <property type="match status" value="1"/>
</dbReference>
<keyword evidence="4" id="KW-1185">Reference proteome</keyword>
<proteinExistence type="predicted"/>
<dbReference type="InterPro" id="IPR053198">
    <property type="entry name" value="Gynoecium_Dev_Regulator"/>
</dbReference>
<dbReference type="FunCoup" id="A0A7J7CGK9">
    <property type="interactions" value="129"/>
</dbReference>
<dbReference type="Gene3D" id="3.10.20.90">
    <property type="entry name" value="Phosphatidylinositol 3-kinase Catalytic Subunit, Chain A, domain 1"/>
    <property type="match status" value="1"/>
</dbReference>
<feature type="domain" description="PB1" evidence="2">
    <location>
        <begin position="37"/>
        <end position="123"/>
    </location>
</feature>
<name>A0A7J7CGK9_TRIWF</name>
<feature type="compositionally biased region" description="Basic residues" evidence="1">
    <location>
        <begin position="240"/>
        <end position="251"/>
    </location>
</feature>
<gene>
    <name evidence="3" type="ORF">HS088_TW17G00710</name>
</gene>
<dbReference type="InterPro" id="IPR000270">
    <property type="entry name" value="PB1_dom"/>
</dbReference>
<protein>
    <submittedName>
        <fullName evidence="3">Octicosapeptide/Phox/Bem1p family protein putative isoform 1</fullName>
    </submittedName>
</protein>
<dbReference type="InParanoid" id="A0A7J7CGK9"/>
<dbReference type="Proteomes" id="UP000593562">
    <property type="component" value="Unassembled WGS sequence"/>
</dbReference>
<dbReference type="AlphaFoldDB" id="A0A7J7CGK9"/>
<feature type="region of interest" description="Disordered" evidence="1">
    <location>
        <begin position="232"/>
        <end position="254"/>
    </location>
</feature>
<comment type="caution">
    <text evidence="3">The sequence shown here is derived from an EMBL/GenBank/DDBJ whole genome shotgun (WGS) entry which is preliminary data.</text>
</comment>